<dbReference type="PANTHER" id="PTHR38600">
    <property type="entry name" value="TRANSCRIPTIONAL REGULATORY PROTEIN"/>
    <property type="match status" value="1"/>
</dbReference>
<name>A0A9E6XYT9_9ACTN</name>
<dbReference type="GO" id="GO:0003700">
    <property type="term" value="F:DNA-binding transcription factor activity"/>
    <property type="evidence" value="ECO:0007669"/>
    <property type="project" value="InterPro"/>
</dbReference>
<dbReference type="InterPro" id="IPR036388">
    <property type="entry name" value="WH-like_DNA-bd_sf"/>
</dbReference>
<feature type="domain" description="HTH arsR-type" evidence="1">
    <location>
        <begin position="4"/>
        <end position="98"/>
    </location>
</feature>
<organism evidence="2 3">
    <name type="scientific">Capillimicrobium parvum</name>
    <dbReference type="NCBI Taxonomy" id="2884022"/>
    <lineage>
        <taxon>Bacteria</taxon>
        <taxon>Bacillati</taxon>
        <taxon>Actinomycetota</taxon>
        <taxon>Thermoleophilia</taxon>
        <taxon>Solirubrobacterales</taxon>
        <taxon>Capillimicrobiaceae</taxon>
        <taxon>Capillimicrobium</taxon>
    </lineage>
</organism>
<dbReference type="KEGG" id="sbae:DSM104329_02924"/>
<dbReference type="Proteomes" id="UP001162834">
    <property type="component" value="Chromosome"/>
</dbReference>
<dbReference type="Gene3D" id="1.10.10.10">
    <property type="entry name" value="Winged helix-like DNA-binding domain superfamily/Winged helix DNA-binding domain"/>
    <property type="match status" value="1"/>
</dbReference>
<proteinExistence type="predicted"/>
<dbReference type="PROSITE" id="PS50987">
    <property type="entry name" value="HTH_ARSR_2"/>
    <property type="match status" value="1"/>
</dbReference>
<dbReference type="NCBIfam" id="NF033788">
    <property type="entry name" value="HTH_metalloreg"/>
    <property type="match status" value="1"/>
</dbReference>
<dbReference type="PRINTS" id="PR00778">
    <property type="entry name" value="HTHARSR"/>
</dbReference>
<dbReference type="InterPro" id="IPR011991">
    <property type="entry name" value="ArsR-like_HTH"/>
</dbReference>
<gene>
    <name evidence="2" type="ORF">DSM104329_02924</name>
</gene>
<dbReference type="CDD" id="cd00090">
    <property type="entry name" value="HTH_ARSR"/>
    <property type="match status" value="1"/>
</dbReference>
<dbReference type="SUPFAM" id="SSF46785">
    <property type="entry name" value="Winged helix' DNA-binding domain"/>
    <property type="match status" value="1"/>
</dbReference>
<keyword evidence="3" id="KW-1185">Reference proteome</keyword>
<dbReference type="SMART" id="SM00418">
    <property type="entry name" value="HTH_ARSR"/>
    <property type="match status" value="1"/>
</dbReference>
<evidence type="ECO:0000313" key="3">
    <source>
        <dbReference type="Proteomes" id="UP001162834"/>
    </source>
</evidence>
<dbReference type="InterPro" id="IPR036390">
    <property type="entry name" value="WH_DNA-bd_sf"/>
</dbReference>
<dbReference type="InterPro" id="IPR001845">
    <property type="entry name" value="HTH_ArsR_DNA-bd_dom"/>
</dbReference>
<evidence type="ECO:0000313" key="2">
    <source>
        <dbReference type="EMBL" id="UGS36518.1"/>
    </source>
</evidence>
<dbReference type="PANTHER" id="PTHR38600:SF2">
    <property type="entry name" value="SLL0088 PROTEIN"/>
    <property type="match status" value="1"/>
</dbReference>
<reference evidence="2" key="1">
    <citation type="journal article" date="2022" name="Int. J. Syst. Evol. Microbiol.">
        <title>Pseudomonas aegrilactucae sp. nov. and Pseudomonas morbosilactucae sp. nov., pathogens causing bacterial rot of lettuce in Japan.</title>
        <authorList>
            <person name="Sawada H."/>
            <person name="Fujikawa T."/>
            <person name="Satou M."/>
        </authorList>
    </citation>
    <scope>NUCLEOTIDE SEQUENCE</scope>
    <source>
        <strain evidence="2">0166_1</strain>
    </source>
</reference>
<dbReference type="AlphaFoldDB" id="A0A9E6XYT9"/>
<dbReference type="Pfam" id="PF12840">
    <property type="entry name" value="HTH_20"/>
    <property type="match status" value="1"/>
</dbReference>
<sequence>MRLMPTADAAQLDRAFHALADESRRAMVVRLSSGAASVSELAAPLDMSLPSVMQHLDVLQRSGLVRSEKIGRVRTCRLEPGPMRTLEQWIAEHRAIWERHFDRLSDVLDDTFPADPGDRR</sequence>
<accession>A0A9E6XYT9</accession>
<dbReference type="EMBL" id="CP087164">
    <property type="protein sequence ID" value="UGS36518.1"/>
    <property type="molecule type" value="Genomic_DNA"/>
</dbReference>
<protein>
    <submittedName>
        <fullName evidence="2">HTH-type transcriptional regulator</fullName>
    </submittedName>
</protein>
<evidence type="ECO:0000259" key="1">
    <source>
        <dbReference type="PROSITE" id="PS50987"/>
    </source>
</evidence>